<protein>
    <submittedName>
        <fullName evidence="1">Uncharacterized protein</fullName>
    </submittedName>
</protein>
<reference evidence="2" key="1">
    <citation type="journal article" date="2017" name="Plant J.">
        <title>The pomegranate (Punica granatum L.) genome and the genomics of punicalagin biosynthesis.</title>
        <authorList>
            <person name="Qin G."/>
            <person name="Xu C."/>
            <person name="Ming R."/>
            <person name="Tang H."/>
            <person name="Guyot R."/>
            <person name="Kramer E.M."/>
            <person name="Hu Y."/>
            <person name="Yi X."/>
            <person name="Qi Y."/>
            <person name="Xu X."/>
            <person name="Gao Z."/>
            <person name="Pan H."/>
            <person name="Jian J."/>
            <person name="Tian Y."/>
            <person name="Yue Z."/>
            <person name="Xu Y."/>
        </authorList>
    </citation>
    <scope>NUCLEOTIDE SEQUENCE [LARGE SCALE GENOMIC DNA]</scope>
    <source>
        <strain evidence="2">cv. Dabenzi</strain>
    </source>
</reference>
<comment type="caution">
    <text evidence="1">The sequence shown here is derived from an EMBL/GenBank/DDBJ whole genome shotgun (WGS) entry which is preliminary data.</text>
</comment>
<accession>A0A218WDM8</accession>
<evidence type="ECO:0000313" key="2">
    <source>
        <dbReference type="Proteomes" id="UP000197138"/>
    </source>
</evidence>
<proteinExistence type="predicted"/>
<dbReference type="Proteomes" id="UP000197138">
    <property type="component" value="Unassembled WGS sequence"/>
</dbReference>
<evidence type="ECO:0000313" key="1">
    <source>
        <dbReference type="EMBL" id="OWM70430.1"/>
    </source>
</evidence>
<name>A0A218WDM8_PUNGR</name>
<gene>
    <name evidence="1" type="ORF">CDL15_Pgr011906</name>
</gene>
<dbReference type="EMBL" id="MTKT01004619">
    <property type="protein sequence ID" value="OWM70430.1"/>
    <property type="molecule type" value="Genomic_DNA"/>
</dbReference>
<sequence length="77" mass="8624">MTMMRGWQSGDEDPQMIRLLVKVMEQEVVGIHRTAIDPKVRQVSFFAPPNYFQSGPLPDPISAAFIVRASSSSPCWS</sequence>
<organism evidence="1 2">
    <name type="scientific">Punica granatum</name>
    <name type="common">Pomegranate</name>
    <dbReference type="NCBI Taxonomy" id="22663"/>
    <lineage>
        <taxon>Eukaryota</taxon>
        <taxon>Viridiplantae</taxon>
        <taxon>Streptophyta</taxon>
        <taxon>Embryophyta</taxon>
        <taxon>Tracheophyta</taxon>
        <taxon>Spermatophyta</taxon>
        <taxon>Magnoliopsida</taxon>
        <taxon>eudicotyledons</taxon>
        <taxon>Gunneridae</taxon>
        <taxon>Pentapetalae</taxon>
        <taxon>rosids</taxon>
        <taxon>malvids</taxon>
        <taxon>Myrtales</taxon>
        <taxon>Lythraceae</taxon>
        <taxon>Punica</taxon>
    </lineage>
</organism>
<dbReference type="AlphaFoldDB" id="A0A218WDM8"/>